<dbReference type="InterPro" id="IPR005790">
    <property type="entry name" value="DNA_polIII_delta"/>
</dbReference>
<comment type="caution">
    <text evidence="10">The sequence shown here is derived from an EMBL/GenBank/DDBJ whole genome shotgun (WGS) entry which is preliminary data.</text>
</comment>
<dbReference type="InterPro" id="IPR008921">
    <property type="entry name" value="DNA_pol3_clamp-load_cplx_C"/>
</dbReference>
<dbReference type="GO" id="GO:0003677">
    <property type="term" value="F:DNA binding"/>
    <property type="evidence" value="ECO:0007669"/>
    <property type="project" value="InterPro"/>
</dbReference>
<proteinExistence type="inferred from homology"/>
<organism evidence="10 11">
    <name type="scientific">Candidatus Giovannonibacteria bacterium GW2011_GWA2_44_26</name>
    <dbReference type="NCBI Taxonomy" id="1618648"/>
    <lineage>
        <taxon>Bacteria</taxon>
        <taxon>Candidatus Giovannoniibacteriota</taxon>
    </lineage>
</organism>
<dbReference type="GO" id="GO:0005524">
    <property type="term" value="F:ATP binding"/>
    <property type="evidence" value="ECO:0007669"/>
    <property type="project" value="UniProtKB-KW"/>
</dbReference>
<dbReference type="PATRIC" id="fig|1618648.3.peg.1050"/>
<dbReference type="InterPro" id="IPR050238">
    <property type="entry name" value="DNA_Rep/Repair_Clamp_Loader"/>
</dbReference>
<feature type="domain" description="DNA polymerase III subunit gamma/tau helical lid" evidence="9">
    <location>
        <begin position="70"/>
        <end position="114"/>
    </location>
</feature>
<keyword evidence="6" id="KW-0862">Zinc</keyword>
<dbReference type="SUPFAM" id="SSF52540">
    <property type="entry name" value="P-loop containing nucleoside triphosphate hydrolases"/>
    <property type="match status" value="1"/>
</dbReference>
<evidence type="ECO:0000259" key="8">
    <source>
        <dbReference type="Pfam" id="PF12169"/>
    </source>
</evidence>
<dbReference type="PANTHER" id="PTHR11669">
    <property type="entry name" value="REPLICATION FACTOR C / DNA POLYMERASE III GAMMA-TAU SUBUNIT"/>
    <property type="match status" value="1"/>
</dbReference>
<dbReference type="InterPro" id="IPR045085">
    <property type="entry name" value="HLD_clamp_pol_III_gamma_tau"/>
</dbReference>
<dbReference type="AlphaFoldDB" id="A0A0G1IPP3"/>
<dbReference type="Pfam" id="PF12169">
    <property type="entry name" value="DNA_pol3_gamma3"/>
    <property type="match status" value="1"/>
</dbReference>
<keyword evidence="7" id="KW-0067">ATP-binding</keyword>
<gene>
    <name evidence="10" type="ORF">UW55_C0038G0010</name>
</gene>
<evidence type="ECO:0000256" key="4">
    <source>
        <dbReference type="ARBA" id="ARBA00022723"/>
    </source>
</evidence>
<dbReference type="GO" id="GO:0046872">
    <property type="term" value="F:metal ion binding"/>
    <property type="evidence" value="ECO:0007669"/>
    <property type="project" value="UniProtKB-KW"/>
</dbReference>
<evidence type="ECO:0000313" key="10">
    <source>
        <dbReference type="EMBL" id="KKT61105.1"/>
    </source>
</evidence>
<dbReference type="InterPro" id="IPR027417">
    <property type="entry name" value="P-loop_NTPase"/>
</dbReference>
<evidence type="ECO:0000256" key="3">
    <source>
        <dbReference type="ARBA" id="ARBA00022695"/>
    </source>
</evidence>
<dbReference type="FunFam" id="1.10.8.60:FF:000013">
    <property type="entry name" value="DNA polymerase III subunit gamma/tau"/>
    <property type="match status" value="1"/>
</dbReference>
<dbReference type="Gene3D" id="3.40.50.300">
    <property type="entry name" value="P-loop containing nucleotide triphosphate hydrolases"/>
    <property type="match status" value="1"/>
</dbReference>
<dbReference type="SUPFAM" id="SSF48019">
    <property type="entry name" value="post-AAA+ oligomerization domain-like"/>
    <property type="match status" value="1"/>
</dbReference>
<dbReference type="Gene3D" id="1.10.8.60">
    <property type="match status" value="1"/>
</dbReference>
<dbReference type="GO" id="GO:0006261">
    <property type="term" value="P:DNA-templated DNA replication"/>
    <property type="evidence" value="ECO:0007669"/>
    <property type="project" value="TreeGrafter"/>
</dbReference>
<keyword evidence="4" id="KW-0479">Metal-binding</keyword>
<keyword evidence="3" id="KW-0548">Nucleotidyltransferase</keyword>
<dbReference type="Pfam" id="PF13177">
    <property type="entry name" value="DNA_pol3_delta2"/>
    <property type="match status" value="1"/>
</dbReference>
<evidence type="ECO:0000259" key="9">
    <source>
        <dbReference type="Pfam" id="PF22608"/>
    </source>
</evidence>
<dbReference type="InterPro" id="IPR022754">
    <property type="entry name" value="DNA_pol_III_gamma-3"/>
</dbReference>
<dbReference type="Pfam" id="PF22608">
    <property type="entry name" value="DNAX_ATPase_lid"/>
    <property type="match status" value="1"/>
</dbReference>
<evidence type="ECO:0000256" key="1">
    <source>
        <dbReference type="ARBA" id="ARBA00006360"/>
    </source>
</evidence>
<evidence type="ECO:0000256" key="2">
    <source>
        <dbReference type="ARBA" id="ARBA00022679"/>
    </source>
</evidence>
<dbReference type="Gene3D" id="1.20.272.10">
    <property type="match status" value="1"/>
</dbReference>
<dbReference type="Proteomes" id="UP000033945">
    <property type="component" value="Unassembled WGS sequence"/>
</dbReference>
<dbReference type="PANTHER" id="PTHR11669:SF0">
    <property type="entry name" value="PROTEIN STICHEL-LIKE 2"/>
    <property type="match status" value="1"/>
</dbReference>
<accession>A0A0G1IPP3</accession>
<evidence type="ECO:0000256" key="7">
    <source>
        <dbReference type="ARBA" id="ARBA00022840"/>
    </source>
</evidence>
<reference evidence="10 11" key="1">
    <citation type="journal article" date="2015" name="Nature">
        <title>rRNA introns, odd ribosomes, and small enigmatic genomes across a large radiation of phyla.</title>
        <authorList>
            <person name="Brown C.T."/>
            <person name="Hug L.A."/>
            <person name="Thomas B.C."/>
            <person name="Sharon I."/>
            <person name="Castelle C.J."/>
            <person name="Singh A."/>
            <person name="Wilkins M.J."/>
            <person name="Williams K.H."/>
            <person name="Banfield J.F."/>
        </authorList>
    </citation>
    <scope>NUCLEOTIDE SEQUENCE [LARGE SCALE GENOMIC DNA]</scope>
</reference>
<evidence type="ECO:0000256" key="5">
    <source>
        <dbReference type="ARBA" id="ARBA00022741"/>
    </source>
</evidence>
<feature type="domain" description="DNA polymerase III gamma subunit" evidence="8">
    <location>
        <begin position="120"/>
        <end position="249"/>
    </location>
</feature>
<protein>
    <submittedName>
        <fullName evidence="10">Polymerase III subunit gamma and tau protein</fullName>
    </submittedName>
</protein>
<dbReference type="GO" id="GO:0003887">
    <property type="term" value="F:DNA-directed DNA polymerase activity"/>
    <property type="evidence" value="ECO:0007669"/>
    <property type="project" value="InterPro"/>
</dbReference>
<keyword evidence="5" id="KW-0547">Nucleotide-binding</keyword>
<feature type="non-terminal residue" evidence="10">
    <location>
        <position position="1"/>
    </location>
</feature>
<dbReference type="CDD" id="cd18137">
    <property type="entry name" value="HLD_clamp_pol_III_gamma_tau"/>
    <property type="match status" value="1"/>
</dbReference>
<dbReference type="EMBL" id="LCIT01000038">
    <property type="protein sequence ID" value="KKT61105.1"/>
    <property type="molecule type" value="Genomic_DNA"/>
</dbReference>
<keyword evidence="2" id="KW-0808">Transferase</keyword>
<sequence>SSPAHLKYKVYIIDEAHQLTKEAFNALLKTLEEPPEHAVFVLATTSADKMPATILSRVQRFDFKKFSVSQIVEKLERIAKKEKVSADEDALRMIAYSAEGGLRDAESLFAQVLSRADAKVTEKTVREMLGIASPKQLSDLVDIIAEKNLSRAISYVNEFRNDGGSPEEFLKALVNYLRELMLVKIDQALRSAVAPELTDEQFSVMIAQSKRFEQADLSVILIALMEAQDNLKKTSQPLLPFELALMKMLGK</sequence>
<evidence type="ECO:0000256" key="6">
    <source>
        <dbReference type="ARBA" id="ARBA00022833"/>
    </source>
</evidence>
<comment type="similarity">
    <text evidence="1">Belongs to the DnaX/STICHEL family.</text>
</comment>
<evidence type="ECO:0000313" key="11">
    <source>
        <dbReference type="Proteomes" id="UP000033945"/>
    </source>
</evidence>
<dbReference type="NCBIfam" id="TIGR01128">
    <property type="entry name" value="holA"/>
    <property type="match status" value="1"/>
</dbReference>
<name>A0A0G1IPP3_9BACT</name>